<dbReference type="Proteomes" id="UP000768567">
    <property type="component" value="Unassembled WGS sequence"/>
</dbReference>
<evidence type="ECO:0008006" key="4">
    <source>
        <dbReference type="Google" id="ProtNLM"/>
    </source>
</evidence>
<dbReference type="RefSeq" id="WP_193500469.1">
    <property type="nucleotide sequence ID" value="NZ_JADCKC010000001.1"/>
</dbReference>
<dbReference type="PROSITE" id="PS51257">
    <property type="entry name" value="PROKAR_LIPOPROTEIN"/>
    <property type="match status" value="1"/>
</dbReference>
<comment type="caution">
    <text evidence="2">The sequence shown here is derived from an EMBL/GenBank/DDBJ whole genome shotgun (WGS) entry which is preliminary data.</text>
</comment>
<gene>
    <name evidence="2" type="ORF">INF35_05535</name>
</gene>
<feature type="chain" id="PRO_5045597508" description="Lipoprotein" evidence="1">
    <location>
        <begin position="35"/>
        <end position="205"/>
    </location>
</feature>
<name>A0ABR9R2B0_9FIRM</name>
<dbReference type="EMBL" id="JADCKC010000001">
    <property type="protein sequence ID" value="MBE5037243.1"/>
    <property type="molecule type" value="Genomic_DNA"/>
</dbReference>
<evidence type="ECO:0000313" key="2">
    <source>
        <dbReference type="EMBL" id="MBE5037243.1"/>
    </source>
</evidence>
<keyword evidence="3" id="KW-1185">Reference proteome</keyword>
<accession>A0ABR9R2B0</accession>
<feature type="signal peptide" evidence="1">
    <location>
        <begin position="1"/>
        <end position="34"/>
    </location>
</feature>
<evidence type="ECO:0000313" key="3">
    <source>
        <dbReference type="Proteomes" id="UP000768567"/>
    </source>
</evidence>
<reference evidence="2 3" key="1">
    <citation type="submission" date="2020-10" db="EMBL/GenBank/DDBJ databases">
        <title>ChiBAC.</title>
        <authorList>
            <person name="Zenner C."/>
            <person name="Hitch T.C.A."/>
            <person name="Clavel T."/>
        </authorList>
    </citation>
    <scope>NUCLEOTIDE SEQUENCE [LARGE SCALE GENOMIC DNA]</scope>
    <source>
        <strain evidence="2 3">DSM 109015</strain>
    </source>
</reference>
<organism evidence="2 3">
    <name type="scientific">Gemmiger gallinarum</name>
    <dbReference type="NCBI Taxonomy" id="2779354"/>
    <lineage>
        <taxon>Bacteria</taxon>
        <taxon>Bacillati</taxon>
        <taxon>Bacillota</taxon>
        <taxon>Clostridia</taxon>
        <taxon>Eubacteriales</taxon>
        <taxon>Gemmiger</taxon>
    </lineage>
</organism>
<evidence type="ECO:0000256" key="1">
    <source>
        <dbReference type="SAM" id="SignalP"/>
    </source>
</evidence>
<keyword evidence="1" id="KW-0732">Signal</keyword>
<sequence>MRKSNYKGKICVFLCALLCVVSLSGCSTVMQSLADGTDAVLNGLTDGTDIVLNGLADGADQALGDLSEADDGQAKDSILEAFGKLVDDAGTAALTPQSKLQGHKENGADDYTGSYEATYSNLTGTEILFGGTTLEREAGSTIHITCSLSLENGEAAVFLRSGADDPTILLSESGEYDGTIEVDGTSTYIGVWGDQAEGTVSIEIE</sequence>
<protein>
    <recommendedName>
        <fullName evidence="4">Lipoprotein</fullName>
    </recommendedName>
</protein>
<proteinExistence type="predicted"/>